<name>A0A699XSL5_TANCI</name>
<dbReference type="EMBL" id="BKCJ011870984">
    <property type="protein sequence ID" value="GFD59911.1"/>
    <property type="molecule type" value="Genomic_DNA"/>
</dbReference>
<evidence type="ECO:0000313" key="1">
    <source>
        <dbReference type="EMBL" id="GFD59911.1"/>
    </source>
</evidence>
<gene>
    <name evidence="1" type="ORF">Tci_931880</name>
</gene>
<reference evidence="1" key="1">
    <citation type="journal article" date="2019" name="Sci. Rep.">
        <title>Draft genome of Tanacetum cinerariifolium, the natural source of mosquito coil.</title>
        <authorList>
            <person name="Yamashiro T."/>
            <person name="Shiraishi A."/>
            <person name="Satake H."/>
            <person name="Nakayama K."/>
        </authorList>
    </citation>
    <scope>NUCLEOTIDE SEQUENCE</scope>
</reference>
<sequence length="54" mass="6031">RLQHRFGWLPGALPHAPYSRPAAAYRAYGGGRRPLQRRLVLLPTGVCYAGRQNS</sequence>
<dbReference type="AlphaFoldDB" id="A0A699XSL5"/>
<organism evidence="1">
    <name type="scientific">Tanacetum cinerariifolium</name>
    <name type="common">Dalmatian daisy</name>
    <name type="synonym">Chrysanthemum cinerariifolium</name>
    <dbReference type="NCBI Taxonomy" id="118510"/>
    <lineage>
        <taxon>Eukaryota</taxon>
        <taxon>Viridiplantae</taxon>
        <taxon>Streptophyta</taxon>
        <taxon>Embryophyta</taxon>
        <taxon>Tracheophyta</taxon>
        <taxon>Spermatophyta</taxon>
        <taxon>Magnoliopsida</taxon>
        <taxon>eudicotyledons</taxon>
        <taxon>Gunneridae</taxon>
        <taxon>Pentapetalae</taxon>
        <taxon>asterids</taxon>
        <taxon>campanulids</taxon>
        <taxon>Asterales</taxon>
        <taxon>Asteraceae</taxon>
        <taxon>Asteroideae</taxon>
        <taxon>Anthemideae</taxon>
        <taxon>Anthemidinae</taxon>
        <taxon>Tanacetum</taxon>
    </lineage>
</organism>
<accession>A0A699XSL5</accession>
<comment type="caution">
    <text evidence="1">The sequence shown here is derived from an EMBL/GenBank/DDBJ whole genome shotgun (WGS) entry which is preliminary data.</text>
</comment>
<proteinExistence type="predicted"/>
<feature type="non-terminal residue" evidence="1">
    <location>
        <position position="1"/>
    </location>
</feature>
<protein>
    <submittedName>
        <fullName evidence="1">Uncharacterized protein</fullName>
    </submittedName>
</protein>